<gene>
    <name evidence="1" type="ORF">AB664_06225</name>
</gene>
<sequence length="63" mass="6901">MDQLNQALVALPATVRQRRRKDIFDVVLSKLPDEFPRIDATAVAKSTAHAALASAVENLLENT</sequence>
<dbReference type="AlphaFoldDB" id="A0A656Z5Q8"/>
<evidence type="ECO:0000313" key="1">
    <source>
        <dbReference type="EMBL" id="KYB45628.1"/>
    </source>
</evidence>
<comment type="caution">
    <text evidence="1">The sequence shown here is derived from an EMBL/GenBank/DDBJ whole genome shotgun (WGS) entry which is preliminary data.</text>
</comment>
<accession>A0A656Z5Q8</accession>
<dbReference type="EMBL" id="LUAY01003674">
    <property type="protein sequence ID" value="KYB45628.1"/>
    <property type="molecule type" value="Genomic_DNA"/>
</dbReference>
<protein>
    <submittedName>
        <fullName evidence="1">Uncharacterized protein</fullName>
    </submittedName>
</protein>
<organism evidence="1">
    <name type="scientific">Brucella anthropi</name>
    <name type="common">Ochrobactrum anthropi</name>
    <dbReference type="NCBI Taxonomy" id="529"/>
    <lineage>
        <taxon>Bacteria</taxon>
        <taxon>Pseudomonadati</taxon>
        <taxon>Pseudomonadota</taxon>
        <taxon>Alphaproteobacteria</taxon>
        <taxon>Hyphomicrobiales</taxon>
        <taxon>Brucellaceae</taxon>
        <taxon>Brucella/Ochrobactrum group</taxon>
        <taxon>Brucella</taxon>
    </lineage>
</organism>
<reference evidence="1" key="1">
    <citation type="submission" date="2016-02" db="EMBL/GenBank/DDBJ databases">
        <title>Genomic sequences of Ochrobactrum anthropi.</title>
        <authorList>
            <person name="Chudasama K.S."/>
            <person name="Thaker V.S."/>
        </authorList>
    </citation>
    <scope>NUCLEOTIDE SEQUENCE [LARGE SCALE GENOMIC DNA]</scope>
    <source>
        <strain evidence="1">SUBG007</strain>
    </source>
</reference>
<name>A0A656Z5Q8_BRUAN</name>
<proteinExistence type="predicted"/>